<feature type="compositionally biased region" description="Basic and acidic residues" evidence="1">
    <location>
        <begin position="75"/>
        <end position="89"/>
    </location>
</feature>
<dbReference type="Proteomes" id="UP000221795">
    <property type="component" value="Segment"/>
</dbReference>
<evidence type="ECO:0000313" key="2">
    <source>
        <dbReference type="EMBL" id="APZ82624.1"/>
    </source>
</evidence>
<dbReference type="EMBL" id="KY368640">
    <property type="protein sequence ID" value="APZ82624.1"/>
    <property type="molecule type" value="Genomic_DNA"/>
</dbReference>
<proteinExistence type="predicted"/>
<evidence type="ECO:0000256" key="1">
    <source>
        <dbReference type="SAM" id="MobiDB-lite"/>
    </source>
</evidence>
<organism evidence="2 3">
    <name type="scientific">Bacillus phage vB_BsuM-Goe3</name>
    <dbReference type="NCBI Taxonomy" id="1933063"/>
    <lineage>
        <taxon>Viruses</taxon>
        <taxon>Duplodnaviria</taxon>
        <taxon>Heunggongvirae</taxon>
        <taxon>Uroviricota</taxon>
        <taxon>Caudoviricetes</taxon>
        <taxon>Herelleviridae</taxon>
        <taxon>Bastillevirinae</taxon>
        <taxon>Grisebachstrassevirus</taxon>
        <taxon>Grisebachstrassevirus goe3</taxon>
    </lineage>
</organism>
<organismHost>
    <name type="scientific">Bacillus subtilis</name>
    <dbReference type="NCBI Taxonomy" id="1423"/>
</organismHost>
<sequence>MDGILKNLQIEQNSAFWNEVDKALVKLAEFLDQELPDSAKEEVILLLEEVSEAVESTVDDAYGRGEMEGYSYGYDEGHEEGYEEGHEEGYDIGIGMNED</sequence>
<name>A0A217ERA1_BPGO3</name>
<accession>A0A217ERA1</accession>
<feature type="region of interest" description="Disordered" evidence="1">
    <location>
        <begin position="57"/>
        <end position="99"/>
    </location>
</feature>
<evidence type="ECO:0000313" key="3">
    <source>
        <dbReference type="Proteomes" id="UP000221795"/>
    </source>
</evidence>
<keyword evidence="3" id="KW-1185">Reference proteome</keyword>
<reference evidence="2" key="1">
    <citation type="journal article" date="2017" name="Viruses">
        <title>Characterization of Bacillus subtilis Viruses vB_BsuM-Goe2 and vB_BsuM-Goe3.</title>
        <authorList>
            <person name="Willms I.M."/>
            <person name="Hoppert M."/>
            <person name="Hertel R."/>
        </authorList>
    </citation>
    <scope>NUCLEOTIDE SEQUENCE [LARGE SCALE GENOMIC DNA]</scope>
</reference>
<protein>
    <submittedName>
        <fullName evidence="2">Uncharacterized protein</fullName>
    </submittedName>
</protein>
<gene>
    <name evidence="2" type="ORF">Goe3_c16300</name>
</gene>